<dbReference type="RefSeq" id="WP_130414575.1">
    <property type="nucleotide sequence ID" value="NZ_SGWX01000001.1"/>
</dbReference>
<dbReference type="AlphaFoldDB" id="A0A4Q7M1H1"/>
<dbReference type="EMBL" id="SGWX01000001">
    <property type="protein sequence ID" value="RZS61686.1"/>
    <property type="molecule type" value="Genomic_DNA"/>
</dbReference>
<feature type="signal peptide" evidence="1">
    <location>
        <begin position="1"/>
        <end position="16"/>
    </location>
</feature>
<keyword evidence="3" id="KW-1185">Reference proteome</keyword>
<gene>
    <name evidence="2" type="ORF">EV386_1996</name>
</gene>
<name>A0A4Q7M1H1_9MICO</name>
<feature type="chain" id="PRO_5020503492" description="Entry exclusion lipoprotein TrbK" evidence="1">
    <location>
        <begin position="17"/>
        <end position="87"/>
    </location>
</feature>
<reference evidence="2 3" key="1">
    <citation type="submission" date="2019-02" db="EMBL/GenBank/DDBJ databases">
        <title>Sequencing the genomes of 1000 actinobacteria strains.</title>
        <authorList>
            <person name="Klenk H.-P."/>
        </authorList>
    </citation>
    <scope>NUCLEOTIDE SEQUENCE [LARGE SCALE GENOMIC DNA]</scope>
    <source>
        <strain evidence="2 3">DSM 16932</strain>
    </source>
</reference>
<sequence>MSRRTAAVLATTAVLAATLTGCGEKTWTGDEYRAALEACQQDPDAIKAADAKQTAVINYCADLGGLSDDTSDEAKQLRRDFMERYGD</sequence>
<evidence type="ECO:0000256" key="1">
    <source>
        <dbReference type="SAM" id="SignalP"/>
    </source>
</evidence>
<organism evidence="2 3">
    <name type="scientific">Xylanimonas ulmi</name>
    <dbReference type="NCBI Taxonomy" id="228973"/>
    <lineage>
        <taxon>Bacteria</taxon>
        <taxon>Bacillati</taxon>
        <taxon>Actinomycetota</taxon>
        <taxon>Actinomycetes</taxon>
        <taxon>Micrococcales</taxon>
        <taxon>Promicromonosporaceae</taxon>
        <taxon>Xylanimonas</taxon>
    </lineage>
</organism>
<keyword evidence="1" id="KW-0732">Signal</keyword>
<accession>A0A4Q7M1H1</accession>
<protein>
    <recommendedName>
        <fullName evidence="4">Entry exclusion lipoprotein TrbK</fullName>
    </recommendedName>
</protein>
<evidence type="ECO:0008006" key="4">
    <source>
        <dbReference type="Google" id="ProtNLM"/>
    </source>
</evidence>
<comment type="caution">
    <text evidence="2">The sequence shown here is derived from an EMBL/GenBank/DDBJ whole genome shotgun (WGS) entry which is preliminary data.</text>
</comment>
<evidence type="ECO:0000313" key="3">
    <source>
        <dbReference type="Proteomes" id="UP000293852"/>
    </source>
</evidence>
<dbReference type="Proteomes" id="UP000293852">
    <property type="component" value="Unassembled WGS sequence"/>
</dbReference>
<evidence type="ECO:0000313" key="2">
    <source>
        <dbReference type="EMBL" id="RZS61686.1"/>
    </source>
</evidence>
<dbReference type="PROSITE" id="PS51257">
    <property type="entry name" value="PROKAR_LIPOPROTEIN"/>
    <property type="match status" value="1"/>
</dbReference>
<proteinExistence type="predicted"/>